<feature type="compositionally biased region" description="Basic and acidic residues" evidence="1">
    <location>
        <begin position="56"/>
        <end position="68"/>
    </location>
</feature>
<dbReference type="WBParaSite" id="snap_masked-unitig_43904-processed-gene-0.0-mRNA-1">
    <property type="protein sequence ID" value="snap_masked-unitig_43904-processed-gene-0.0-mRNA-1"/>
    <property type="gene ID" value="snap_masked-unitig_43904-processed-gene-0.0"/>
</dbReference>
<keyword evidence="2" id="KW-1185">Reference proteome</keyword>
<evidence type="ECO:0000313" key="2">
    <source>
        <dbReference type="Proteomes" id="UP000095280"/>
    </source>
</evidence>
<sequence length="367" mass="40084">STSTGWPRGLERCHRLHQAEALRPLRYEIYSTFLHEESPLSLLASNSTTSDASRQQLHDEAVHPLERPLRHRRLHRSRPGVDCPSGAAANKPRAQALMAPRWRAWQPARWPTCSKNDATAFCRTCCAALPGGSTPEQRHAGRDCWPRLRMLRNRSLRQLPLRPPAWPPAAAGARPRSGTGRVAGAGRVADVVRLASTEASARQKSLLSRMGRAAASAASASSGSGAAPDERLRVGAHALEPCALTKAQVCAACDQVLYGAAPQGAAMHSRLRAGVHRSCAQQAQLRPALCTKRGPRPGLRTPALASLKKFRRQQQTGGDCAHQRHPSSQASVDASAMPRQRFGRWRIDEVEDWMLSGRQVQRNNPDC</sequence>
<reference evidence="3" key="1">
    <citation type="submission" date="2016-11" db="UniProtKB">
        <authorList>
            <consortium name="WormBaseParasite"/>
        </authorList>
    </citation>
    <scope>IDENTIFICATION</scope>
</reference>
<feature type="compositionally biased region" description="Low complexity" evidence="1">
    <location>
        <begin position="168"/>
        <end position="181"/>
    </location>
</feature>
<accession>A0A1I8JQG3</accession>
<feature type="region of interest" description="Disordered" evidence="1">
    <location>
        <begin position="311"/>
        <end position="337"/>
    </location>
</feature>
<evidence type="ECO:0000256" key="1">
    <source>
        <dbReference type="SAM" id="MobiDB-lite"/>
    </source>
</evidence>
<feature type="region of interest" description="Disordered" evidence="1">
    <location>
        <begin position="45"/>
        <end position="94"/>
    </location>
</feature>
<dbReference type="Proteomes" id="UP000095280">
    <property type="component" value="Unplaced"/>
</dbReference>
<protein>
    <submittedName>
        <fullName evidence="3">Arf-GAP domain-containing protein</fullName>
    </submittedName>
</protein>
<feature type="region of interest" description="Disordered" evidence="1">
    <location>
        <begin position="160"/>
        <end position="181"/>
    </location>
</feature>
<feature type="compositionally biased region" description="Polar residues" evidence="1">
    <location>
        <begin position="45"/>
        <end position="55"/>
    </location>
</feature>
<feature type="compositionally biased region" description="Basic residues" evidence="1">
    <location>
        <begin position="69"/>
        <end position="78"/>
    </location>
</feature>
<proteinExistence type="predicted"/>
<organism evidence="2 3">
    <name type="scientific">Macrostomum lignano</name>
    <dbReference type="NCBI Taxonomy" id="282301"/>
    <lineage>
        <taxon>Eukaryota</taxon>
        <taxon>Metazoa</taxon>
        <taxon>Spiralia</taxon>
        <taxon>Lophotrochozoa</taxon>
        <taxon>Platyhelminthes</taxon>
        <taxon>Rhabditophora</taxon>
        <taxon>Macrostomorpha</taxon>
        <taxon>Macrostomida</taxon>
        <taxon>Macrostomidae</taxon>
        <taxon>Macrostomum</taxon>
    </lineage>
</organism>
<evidence type="ECO:0000313" key="3">
    <source>
        <dbReference type="WBParaSite" id="snap_masked-unitig_43904-processed-gene-0.0-mRNA-1"/>
    </source>
</evidence>
<name>A0A1I8JQG3_9PLAT</name>
<dbReference type="AlphaFoldDB" id="A0A1I8JQG3"/>